<dbReference type="AlphaFoldDB" id="A0A8J3PKA0"/>
<evidence type="ECO:0000313" key="3">
    <source>
        <dbReference type="Proteomes" id="UP000653674"/>
    </source>
</evidence>
<proteinExistence type="predicted"/>
<dbReference type="EMBL" id="BONU01000007">
    <property type="protein sequence ID" value="GIG73141.1"/>
    <property type="molecule type" value="Genomic_DNA"/>
</dbReference>
<protein>
    <submittedName>
        <fullName evidence="2">Uncharacterized protein</fullName>
    </submittedName>
</protein>
<keyword evidence="3" id="KW-1185">Reference proteome</keyword>
<evidence type="ECO:0000256" key="1">
    <source>
        <dbReference type="SAM" id="MobiDB-lite"/>
    </source>
</evidence>
<name>A0A8J3PKA0_9ACTN</name>
<gene>
    <name evidence="2" type="ORF">Pfl04_15450</name>
</gene>
<dbReference type="Proteomes" id="UP000653674">
    <property type="component" value="Unassembled WGS sequence"/>
</dbReference>
<feature type="compositionally biased region" description="Basic and acidic residues" evidence="1">
    <location>
        <begin position="31"/>
        <end position="41"/>
    </location>
</feature>
<reference evidence="2" key="1">
    <citation type="submission" date="2021-01" db="EMBL/GenBank/DDBJ databases">
        <title>Whole genome shotgun sequence of Planosporangium flavigriseum NBRC 105377.</title>
        <authorList>
            <person name="Komaki H."/>
            <person name="Tamura T."/>
        </authorList>
    </citation>
    <scope>NUCLEOTIDE SEQUENCE</scope>
    <source>
        <strain evidence="2">NBRC 105377</strain>
    </source>
</reference>
<feature type="region of interest" description="Disordered" evidence="1">
    <location>
        <begin position="1"/>
        <end position="41"/>
    </location>
</feature>
<evidence type="ECO:0000313" key="2">
    <source>
        <dbReference type="EMBL" id="GIG73141.1"/>
    </source>
</evidence>
<comment type="caution">
    <text evidence="2">The sequence shown here is derived from an EMBL/GenBank/DDBJ whole genome shotgun (WGS) entry which is preliminary data.</text>
</comment>
<sequence length="103" mass="11559">MEVTVPGDRDSHLNADEDEYGAHGPVGWRLCPKEPPDSPRGRYDVVIVDRRDTFGPISFGIRQFWLHRTAAPSRLETIQIERPVLHGPPWSTGSHPANIAPRV</sequence>
<accession>A0A8J3PKA0</accession>
<organism evidence="2 3">
    <name type="scientific">Planosporangium flavigriseum</name>
    <dbReference type="NCBI Taxonomy" id="373681"/>
    <lineage>
        <taxon>Bacteria</taxon>
        <taxon>Bacillati</taxon>
        <taxon>Actinomycetota</taxon>
        <taxon>Actinomycetes</taxon>
        <taxon>Micromonosporales</taxon>
        <taxon>Micromonosporaceae</taxon>
        <taxon>Planosporangium</taxon>
    </lineage>
</organism>